<feature type="region of interest" description="Disordered" evidence="1">
    <location>
        <begin position="21"/>
        <end position="114"/>
    </location>
</feature>
<reference evidence="2 3" key="1">
    <citation type="submission" date="2019-06" db="EMBL/GenBank/DDBJ databases">
        <authorList>
            <person name="Rodrigo-Torres L."/>
            <person name="Arahal R. D."/>
            <person name="Lucena T."/>
        </authorList>
    </citation>
    <scope>NUCLEOTIDE SEQUENCE [LARGE SCALE GENOMIC DNA]</scope>
    <source>
        <strain evidence="2 3">SB0023/3</strain>
    </source>
</reference>
<gene>
    <name evidence="2" type="ORF">MET9862_05652</name>
</gene>
<proteinExistence type="predicted"/>
<accession>A0A509ENR7</accession>
<feature type="region of interest" description="Disordered" evidence="1">
    <location>
        <begin position="205"/>
        <end position="225"/>
    </location>
</feature>
<dbReference type="EMBL" id="CABFPH010000193">
    <property type="protein sequence ID" value="VUD75015.1"/>
    <property type="molecule type" value="Genomic_DNA"/>
</dbReference>
<feature type="compositionally biased region" description="Basic and acidic residues" evidence="1">
    <location>
        <begin position="75"/>
        <end position="93"/>
    </location>
</feature>
<organism evidence="2 3">
    <name type="scientific">Methylobacterium symbioticum</name>
    <dbReference type="NCBI Taxonomy" id="2584084"/>
    <lineage>
        <taxon>Bacteria</taxon>
        <taxon>Pseudomonadati</taxon>
        <taxon>Pseudomonadota</taxon>
        <taxon>Alphaproteobacteria</taxon>
        <taxon>Hyphomicrobiales</taxon>
        <taxon>Methylobacteriaceae</taxon>
        <taxon>Methylobacterium</taxon>
    </lineage>
</organism>
<protein>
    <submittedName>
        <fullName evidence="2">Uncharacterized protein</fullName>
    </submittedName>
</protein>
<name>A0A509ENR7_9HYPH</name>
<evidence type="ECO:0000313" key="3">
    <source>
        <dbReference type="Proteomes" id="UP000410984"/>
    </source>
</evidence>
<evidence type="ECO:0000313" key="2">
    <source>
        <dbReference type="EMBL" id="VUD75015.1"/>
    </source>
</evidence>
<feature type="region of interest" description="Disordered" evidence="1">
    <location>
        <begin position="243"/>
        <end position="297"/>
    </location>
</feature>
<dbReference type="Proteomes" id="UP000410984">
    <property type="component" value="Unassembled WGS sequence"/>
</dbReference>
<dbReference type="AlphaFoldDB" id="A0A509ENR7"/>
<sequence>MLAIREAQALAQALGILRHQHGEGAERQEAGAGEPADLADAARDPGEQPGLAEGRDHRHGARRLQQLQELGPHPLAREPVEGLARRDAGGERRAVRRALPEPGVEAEETQDAQGVLADAGRRIPDEADAARREIRHAPGGVVQVSGRVEGERVHGEVAPLGVAREIGPETHHRAAPVRLHVLAQGRDLDGRPVRDQGHGAVLDPGRHRLESGGPGPRHHRLGQERRGAVDVGGVVAEQRVAHAAADEPGLGAGGGEGREHGRDAGPPAQALQPGGIERAHQRNCPGTRRPFSICEGT</sequence>
<keyword evidence="3" id="KW-1185">Reference proteome</keyword>
<evidence type="ECO:0000256" key="1">
    <source>
        <dbReference type="SAM" id="MobiDB-lite"/>
    </source>
</evidence>